<dbReference type="InterPro" id="IPR008250">
    <property type="entry name" value="ATPase_P-typ_transduc_dom_A_sf"/>
</dbReference>
<dbReference type="Gene3D" id="1.20.1110.10">
    <property type="entry name" value="Calcium-transporting ATPase, transmembrane domain"/>
    <property type="match status" value="1"/>
</dbReference>
<comment type="caution">
    <text evidence="2">The sequence shown here is derived from an EMBL/GenBank/DDBJ whole genome shotgun (WGS) entry which is preliminary data.</text>
</comment>
<feature type="domain" description="P-type ATPase A" evidence="1">
    <location>
        <begin position="56"/>
        <end position="150"/>
    </location>
</feature>
<dbReference type="EMBL" id="JBAHYK010003018">
    <property type="protein sequence ID" value="KAL0564061.1"/>
    <property type="molecule type" value="Genomic_DNA"/>
</dbReference>
<evidence type="ECO:0000313" key="3">
    <source>
        <dbReference type="Proteomes" id="UP001465976"/>
    </source>
</evidence>
<dbReference type="InterPro" id="IPR059000">
    <property type="entry name" value="ATPase_P-type_domA"/>
</dbReference>
<dbReference type="PANTHER" id="PTHR42861">
    <property type="entry name" value="CALCIUM-TRANSPORTING ATPASE"/>
    <property type="match status" value="1"/>
</dbReference>
<evidence type="ECO:0000313" key="2">
    <source>
        <dbReference type="EMBL" id="KAL0564061.1"/>
    </source>
</evidence>
<name>A0ABR3EMG6_9AGAR</name>
<dbReference type="SUPFAM" id="SSF81665">
    <property type="entry name" value="Calcium ATPase, transmembrane domain M"/>
    <property type="match status" value="1"/>
</dbReference>
<organism evidence="2 3">
    <name type="scientific">Marasmius crinis-equi</name>
    <dbReference type="NCBI Taxonomy" id="585013"/>
    <lineage>
        <taxon>Eukaryota</taxon>
        <taxon>Fungi</taxon>
        <taxon>Dikarya</taxon>
        <taxon>Basidiomycota</taxon>
        <taxon>Agaricomycotina</taxon>
        <taxon>Agaricomycetes</taxon>
        <taxon>Agaricomycetidae</taxon>
        <taxon>Agaricales</taxon>
        <taxon>Marasmiineae</taxon>
        <taxon>Marasmiaceae</taxon>
        <taxon>Marasmius</taxon>
    </lineage>
</organism>
<dbReference type="Gene3D" id="2.70.150.10">
    <property type="entry name" value="Calcium-transporting ATPase, cytoplasmic transduction domain A"/>
    <property type="match status" value="1"/>
</dbReference>
<sequence length="284" mass="30625">MANALTLILVAAMAISFGVQNLVEGSVFTAVIVLNISVGFFQEYRAEKTIDSLRSLSSPTAVVVRNSENTVIAARLLVPVDIAVVKMGDVAPADLRMLSVTNLEADEALLTGEALPEIERIWRLRVEGEGKGVVVATGIGTQVGSIASALQDKKKKKDVEEGKKIPLKTRVYEKIMTSLGLCSGTPLQIKLSKLAYVLFLCAIPGYHCLWCGGVRRRQRSGHLHHHLAISVIPESSIAVLTITISAGTRRMVKQSVIVRKLNALEALGGVTDIRSDKTNKKTFG</sequence>
<accession>A0ABR3EMG6</accession>
<keyword evidence="3" id="KW-1185">Reference proteome</keyword>
<gene>
    <name evidence="2" type="ORF">V5O48_017996</name>
</gene>
<evidence type="ECO:0000259" key="1">
    <source>
        <dbReference type="Pfam" id="PF00122"/>
    </source>
</evidence>
<dbReference type="SUPFAM" id="SSF81653">
    <property type="entry name" value="Calcium ATPase, transduction domain A"/>
    <property type="match status" value="1"/>
</dbReference>
<protein>
    <recommendedName>
        <fullName evidence="1">P-type ATPase A domain-containing protein</fullName>
    </recommendedName>
</protein>
<proteinExistence type="predicted"/>
<dbReference type="InterPro" id="IPR023298">
    <property type="entry name" value="ATPase_P-typ_TM_dom_sf"/>
</dbReference>
<dbReference type="Proteomes" id="UP001465976">
    <property type="component" value="Unassembled WGS sequence"/>
</dbReference>
<dbReference type="Pfam" id="PF00122">
    <property type="entry name" value="E1-E2_ATPase"/>
    <property type="match status" value="1"/>
</dbReference>
<reference evidence="2 3" key="1">
    <citation type="submission" date="2024-02" db="EMBL/GenBank/DDBJ databases">
        <title>A draft genome for the cacao thread blight pathogen Marasmius crinis-equi.</title>
        <authorList>
            <person name="Cohen S.P."/>
            <person name="Baruah I.K."/>
            <person name="Amoako-Attah I."/>
            <person name="Bukari Y."/>
            <person name="Meinhardt L.W."/>
            <person name="Bailey B.A."/>
        </authorList>
    </citation>
    <scope>NUCLEOTIDE SEQUENCE [LARGE SCALE GENOMIC DNA]</scope>
    <source>
        <strain evidence="2 3">GH-76</strain>
    </source>
</reference>